<dbReference type="GO" id="GO:0022857">
    <property type="term" value="F:transmembrane transporter activity"/>
    <property type="evidence" value="ECO:0007669"/>
    <property type="project" value="InterPro"/>
</dbReference>
<protein>
    <recommendedName>
        <fullName evidence="7">Major facilitator superfamily (MFS) profile domain-containing protein</fullName>
    </recommendedName>
</protein>
<dbReference type="SUPFAM" id="SSF103473">
    <property type="entry name" value="MFS general substrate transporter"/>
    <property type="match status" value="1"/>
</dbReference>
<keyword evidence="2 6" id="KW-0812">Transmembrane</keyword>
<feature type="compositionally biased region" description="Polar residues" evidence="5">
    <location>
        <begin position="136"/>
        <end position="146"/>
    </location>
</feature>
<dbReference type="InterPro" id="IPR020846">
    <property type="entry name" value="MFS_dom"/>
</dbReference>
<dbReference type="GO" id="GO:0016020">
    <property type="term" value="C:membrane"/>
    <property type="evidence" value="ECO:0007669"/>
    <property type="project" value="UniProtKB-SubCell"/>
</dbReference>
<dbReference type="AlphaFoldDB" id="A0A3S1AF26"/>
<evidence type="ECO:0000313" key="9">
    <source>
        <dbReference type="Proteomes" id="UP000271974"/>
    </source>
</evidence>
<feature type="region of interest" description="Disordered" evidence="5">
    <location>
        <begin position="117"/>
        <end position="166"/>
    </location>
</feature>
<reference evidence="8 9" key="1">
    <citation type="submission" date="2019-01" db="EMBL/GenBank/DDBJ databases">
        <title>A draft genome assembly of the solar-powered sea slug Elysia chlorotica.</title>
        <authorList>
            <person name="Cai H."/>
            <person name="Li Q."/>
            <person name="Fang X."/>
            <person name="Li J."/>
            <person name="Curtis N.E."/>
            <person name="Altenburger A."/>
            <person name="Shibata T."/>
            <person name="Feng M."/>
            <person name="Maeda T."/>
            <person name="Schwartz J.A."/>
            <person name="Shigenobu S."/>
            <person name="Lundholm N."/>
            <person name="Nishiyama T."/>
            <person name="Yang H."/>
            <person name="Hasebe M."/>
            <person name="Li S."/>
            <person name="Pierce S.K."/>
            <person name="Wang J."/>
        </authorList>
    </citation>
    <scope>NUCLEOTIDE SEQUENCE [LARGE SCALE GENOMIC DNA]</scope>
    <source>
        <strain evidence="8">EC2010</strain>
        <tissue evidence="8">Whole organism of an adult</tissue>
    </source>
</reference>
<evidence type="ECO:0000256" key="1">
    <source>
        <dbReference type="ARBA" id="ARBA00004141"/>
    </source>
</evidence>
<dbReference type="PANTHER" id="PTHR24064">
    <property type="entry name" value="SOLUTE CARRIER FAMILY 22 MEMBER"/>
    <property type="match status" value="1"/>
</dbReference>
<evidence type="ECO:0000256" key="5">
    <source>
        <dbReference type="SAM" id="MobiDB-lite"/>
    </source>
</evidence>
<dbReference type="PROSITE" id="PS50850">
    <property type="entry name" value="MFS"/>
    <property type="match status" value="1"/>
</dbReference>
<keyword evidence="4 6" id="KW-0472">Membrane</keyword>
<dbReference type="Proteomes" id="UP000271974">
    <property type="component" value="Unassembled WGS sequence"/>
</dbReference>
<feature type="transmembrane region" description="Helical" evidence="6">
    <location>
        <begin position="32"/>
        <end position="53"/>
    </location>
</feature>
<sequence>FAYFFVGCVAAFASVAVHYKVSDEYRGTAVSVLSFLAKMAISGCWGATSTWVVESYPTVTRSVGYGWVNMTARIGGIIAPFALDLDYHFGVSYIVVGILQVICLVLTVFVPETRGTSLPDNMTKGNEKNGGKISNGLRSNSVQSDLDPSKDDSGGHLNLSMEEIKI</sequence>
<dbReference type="OrthoDB" id="6161254at2759"/>
<gene>
    <name evidence="8" type="ORF">EGW08_002036</name>
</gene>
<comment type="subcellular location">
    <subcellularLocation>
        <location evidence="1">Membrane</location>
        <topology evidence="1">Multi-pass membrane protein</topology>
    </subcellularLocation>
</comment>
<feature type="non-terminal residue" evidence="8">
    <location>
        <position position="1"/>
    </location>
</feature>
<proteinExistence type="predicted"/>
<dbReference type="Gene3D" id="1.20.1250.20">
    <property type="entry name" value="MFS general substrate transporter like domains"/>
    <property type="match status" value="1"/>
</dbReference>
<dbReference type="InterPro" id="IPR036259">
    <property type="entry name" value="MFS_trans_sf"/>
</dbReference>
<evidence type="ECO:0000259" key="7">
    <source>
        <dbReference type="PROSITE" id="PS50850"/>
    </source>
</evidence>
<accession>A0A3S1AF26</accession>
<feature type="domain" description="Major facilitator superfamily (MFS) profile" evidence="7">
    <location>
        <begin position="1"/>
        <end position="115"/>
    </location>
</feature>
<evidence type="ECO:0000256" key="2">
    <source>
        <dbReference type="ARBA" id="ARBA00022692"/>
    </source>
</evidence>
<comment type="caution">
    <text evidence="8">The sequence shown here is derived from an EMBL/GenBank/DDBJ whole genome shotgun (WGS) entry which is preliminary data.</text>
</comment>
<evidence type="ECO:0000313" key="8">
    <source>
        <dbReference type="EMBL" id="RUS90157.1"/>
    </source>
</evidence>
<feature type="transmembrane region" description="Helical" evidence="6">
    <location>
        <begin position="89"/>
        <end position="110"/>
    </location>
</feature>
<dbReference type="EMBL" id="RQTK01000038">
    <property type="protein sequence ID" value="RUS90157.1"/>
    <property type="molecule type" value="Genomic_DNA"/>
</dbReference>
<evidence type="ECO:0000256" key="4">
    <source>
        <dbReference type="ARBA" id="ARBA00023136"/>
    </source>
</evidence>
<feature type="transmembrane region" description="Helical" evidence="6">
    <location>
        <begin position="65"/>
        <end position="83"/>
    </location>
</feature>
<organism evidence="8 9">
    <name type="scientific">Elysia chlorotica</name>
    <name type="common">Eastern emerald elysia</name>
    <name type="synonym">Sea slug</name>
    <dbReference type="NCBI Taxonomy" id="188477"/>
    <lineage>
        <taxon>Eukaryota</taxon>
        <taxon>Metazoa</taxon>
        <taxon>Spiralia</taxon>
        <taxon>Lophotrochozoa</taxon>
        <taxon>Mollusca</taxon>
        <taxon>Gastropoda</taxon>
        <taxon>Heterobranchia</taxon>
        <taxon>Euthyneura</taxon>
        <taxon>Panpulmonata</taxon>
        <taxon>Sacoglossa</taxon>
        <taxon>Placobranchoidea</taxon>
        <taxon>Plakobranchidae</taxon>
        <taxon>Elysia</taxon>
    </lineage>
</organism>
<evidence type="ECO:0000256" key="6">
    <source>
        <dbReference type="SAM" id="Phobius"/>
    </source>
</evidence>
<name>A0A3S1AF26_ELYCH</name>
<dbReference type="STRING" id="188477.A0A3S1AF26"/>
<keyword evidence="3 6" id="KW-1133">Transmembrane helix</keyword>
<evidence type="ECO:0000256" key="3">
    <source>
        <dbReference type="ARBA" id="ARBA00022989"/>
    </source>
</evidence>
<keyword evidence="9" id="KW-1185">Reference proteome</keyword>